<dbReference type="GO" id="GO:0003677">
    <property type="term" value="F:DNA binding"/>
    <property type="evidence" value="ECO:0007669"/>
    <property type="project" value="InterPro"/>
</dbReference>
<dbReference type="PANTHER" id="PTHR43304:SF1">
    <property type="entry name" value="PAC DOMAIN-CONTAINING PROTEIN"/>
    <property type="match status" value="1"/>
</dbReference>
<dbReference type="SUPFAM" id="SSF47413">
    <property type="entry name" value="lambda repressor-like DNA-binding domains"/>
    <property type="match status" value="1"/>
</dbReference>
<dbReference type="PANTHER" id="PTHR43304">
    <property type="entry name" value="PHYTOCHROME-LIKE PROTEIN CPH1"/>
    <property type="match status" value="1"/>
</dbReference>
<keyword evidence="4" id="KW-0808">Transferase</keyword>
<protein>
    <recommendedName>
        <fullName evidence="2">histidine kinase</fullName>
        <ecNumber evidence="2">2.7.13.3</ecNumber>
    </recommendedName>
</protein>
<dbReference type="RefSeq" id="WP_092425859.1">
    <property type="nucleotide sequence ID" value="NZ_FPCK01000003.1"/>
</dbReference>
<evidence type="ECO:0000256" key="1">
    <source>
        <dbReference type="ARBA" id="ARBA00000085"/>
    </source>
</evidence>
<dbReference type="Proteomes" id="UP000199074">
    <property type="component" value="Unassembled WGS sequence"/>
</dbReference>
<dbReference type="STRING" id="429728.SAMN05216456_2968"/>
<keyword evidence="7" id="KW-1185">Reference proteome</keyword>
<keyword evidence="3" id="KW-0597">Phosphoprotein</keyword>
<dbReference type="CDD" id="cd00130">
    <property type="entry name" value="PAS"/>
    <property type="match status" value="1"/>
</dbReference>
<organism evidence="6 7">
    <name type="scientific">Devosia crocina</name>
    <dbReference type="NCBI Taxonomy" id="429728"/>
    <lineage>
        <taxon>Bacteria</taxon>
        <taxon>Pseudomonadati</taxon>
        <taxon>Pseudomonadota</taxon>
        <taxon>Alphaproteobacteria</taxon>
        <taxon>Hyphomicrobiales</taxon>
        <taxon>Devosiaceae</taxon>
        <taxon>Devosia</taxon>
    </lineage>
</organism>
<name>A0A1I7NS98_9HYPH</name>
<evidence type="ECO:0000256" key="4">
    <source>
        <dbReference type="ARBA" id="ARBA00022679"/>
    </source>
</evidence>
<dbReference type="Gene3D" id="3.30.450.20">
    <property type="entry name" value="PAS domain"/>
    <property type="match status" value="2"/>
</dbReference>
<dbReference type="InterPro" id="IPR010982">
    <property type="entry name" value="Lambda_DNA-bd_dom_sf"/>
</dbReference>
<evidence type="ECO:0000256" key="3">
    <source>
        <dbReference type="ARBA" id="ARBA00022553"/>
    </source>
</evidence>
<dbReference type="Gene3D" id="1.10.260.40">
    <property type="entry name" value="lambda repressor-like DNA-binding domains"/>
    <property type="match status" value="1"/>
</dbReference>
<evidence type="ECO:0000313" key="6">
    <source>
        <dbReference type="EMBL" id="SFV37526.1"/>
    </source>
</evidence>
<dbReference type="SUPFAM" id="SSF55785">
    <property type="entry name" value="PYP-like sensor domain (PAS domain)"/>
    <property type="match status" value="2"/>
</dbReference>
<evidence type="ECO:0000313" key="7">
    <source>
        <dbReference type="Proteomes" id="UP000199074"/>
    </source>
</evidence>
<evidence type="ECO:0000256" key="5">
    <source>
        <dbReference type="ARBA" id="ARBA00022777"/>
    </source>
</evidence>
<dbReference type="InterPro" id="IPR052162">
    <property type="entry name" value="Sensor_kinase/Photoreceptor"/>
</dbReference>
<dbReference type="GO" id="GO:0004673">
    <property type="term" value="F:protein histidine kinase activity"/>
    <property type="evidence" value="ECO:0007669"/>
    <property type="project" value="UniProtKB-EC"/>
</dbReference>
<dbReference type="OrthoDB" id="3782725at2"/>
<comment type="catalytic activity">
    <reaction evidence="1">
        <text>ATP + protein L-histidine = ADP + protein N-phospho-L-histidine.</text>
        <dbReference type="EC" id="2.7.13.3"/>
    </reaction>
</comment>
<sequence>MHGPAIKTSRDDEAKAYQPTSRQLLQALEAMAGVGFCTLSLADGTVQASDGLHLLTGTLDHVGQPVTLDFIGSRTHPDDRESLVENFHLLMRDIMPSRRDMRLLREDGTVRRLEMRFERLIDDERRPVGWIICVLDRSEEESLRHMLAQARRRLRTVLDQIDVDLAWFSSLDGRFVERVKQSGNPHLPQAPLFTLESWFDTVHPDDRPIVLEGLERAEADTSVIRIEISPGHYVPVRTIRKPVLNEANQAEEWFGLTSLVQPGTGGLDPGEIAADPSLNGPLLRGARNLLGWTIPVLAQQSGISASTIMRIEESSAPMTEIARRSTAERLIGALTGAGLTFHRTLTGKLAISL</sequence>
<reference evidence="6 7" key="1">
    <citation type="submission" date="2016-10" db="EMBL/GenBank/DDBJ databases">
        <authorList>
            <person name="de Groot N.N."/>
        </authorList>
    </citation>
    <scope>NUCLEOTIDE SEQUENCE [LARGE SCALE GENOMIC DNA]</scope>
    <source>
        <strain evidence="6 7">IPL20</strain>
    </source>
</reference>
<accession>A0A1I7NS98</accession>
<gene>
    <name evidence="6" type="ORF">SAMN05216456_2968</name>
</gene>
<evidence type="ECO:0000256" key="2">
    <source>
        <dbReference type="ARBA" id="ARBA00012438"/>
    </source>
</evidence>
<proteinExistence type="predicted"/>
<dbReference type="InterPro" id="IPR000014">
    <property type="entry name" value="PAS"/>
</dbReference>
<keyword evidence="5" id="KW-0418">Kinase</keyword>
<dbReference type="AlphaFoldDB" id="A0A1I7NS98"/>
<dbReference type="EMBL" id="FPCK01000003">
    <property type="protein sequence ID" value="SFV37526.1"/>
    <property type="molecule type" value="Genomic_DNA"/>
</dbReference>
<dbReference type="InterPro" id="IPR035965">
    <property type="entry name" value="PAS-like_dom_sf"/>
</dbReference>
<dbReference type="EC" id="2.7.13.3" evidence="2"/>